<dbReference type="GO" id="GO:0005524">
    <property type="term" value="F:ATP binding"/>
    <property type="evidence" value="ECO:0007669"/>
    <property type="project" value="UniProtKB-KW"/>
</dbReference>
<dbReference type="STRING" id="8364.ENSXETP00000006291"/>
<evidence type="ECO:0000256" key="1">
    <source>
        <dbReference type="ARBA" id="ARBA00022527"/>
    </source>
</evidence>
<dbReference type="InterPro" id="IPR017892">
    <property type="entry name" value="Pkinase_C"/>
</dbReference>
<accession>A0A5G3JW67</accession>
<evidence type="ECO:0000313" key="7">
    <source>
        <dbReference type="Ensembl" id="ENSXETP00000085141"/>
    </source>
</evidence>
<sequence length="69" mass="7899">MLQNIVWDDILERKATAPFIPSLNGPEDVTYFEEEFTKLPADLTLPKGPSAEMEIQIQEAFQDFTYSAF</sequence>
<organism evidence="7">
    <name type="scientific">Xenopus tropicalis</name>
    <name type="common">Western clawed frog</name>
    <name type="synonym">Silurana tropicalis</name>
    <dbReference type="NCBI Taxonomy" id="8364"/>
    <lineage>
        <taxon>Eukaryota</taxon>
        <taxon>Metazoa</taxon>
        <taxon>Chordata</taxon>
        <taxon>Craniata</taxon>
        <taxon>Vertebrata</taxon>
        <taxon>Euteleostomi</taxon>
        <taxon>Amphibia</taxon>
        <taxon>Batrachia</taxon>
        <taxon>Anura</taxon>
        <taxon>Pipoidea</taxon>
        <taxon>Pipidae</taxon>
        <taxon>Xenopodinae</taxon>
        <taxon>Xenopus</taxon>
        <taxon>Silurana</taxon>
    </lineage>
</organism>
<dbReference type="InterPro" id="IPR000961">
    <property type="entry name" value="AGC-kinase_C"/>
</dbReference>
<protein>
    <recommendedName>
        <fullName evidence="6">AGC-kinase C-terminal domain-containing protein</fullName>
    </recommendedName>
</protein>
<dbReference type="Ensembl" id="ENSXETT00000113518">
    <property type="protein sequence ID" value="ENSXETP00000117601"/>
    <property type="gene ID" value="ENSXETG00000045839"/>
</dbReference>
<dbReference type="AlphaFoldDB" id="A0A5G3JW67"/>
<dbReference type="Ensembl" id="ENSXETT00000117994">
    <property type="protein sequence ID" value="ENSXETP00000102626"/>
    <property type="gene ID" value="ENSXETG00000044106"/>
</dbReference>
<evidence type="ECO:0000256" key="3">
    <source>
        <dbReference type="ARBA" id="ARBA00022741"/>
    </source>
</evidence>
<name>A0A5G3JW67_XENTR</name>
<reference evidence="7" key="1">
    <citation type="journal article" date="2010" name="Science">
        <title>The genome of the Western clawed frog Xenopus tropicalis.</title>
        <authorList>
            <person name="Hellsten U."/>
            <person name="Harland R.M."/>
            <person name="Gilchrist M.J."/>
            <person name="Hendrix D."/>
            <person name="Jurka J."/>
            <person name="Kapitonov V."/>
            <person name="Ovcharenko I."/>
            <person name="Putnam N.H."/>
            <person name="Shu S."/>
            <person name="Taher L."/>
            <person name="Blitz I.L."/>
            <person name="Blumberg B."/>
            <person name="Dichmann D.S."/>
            <person name="Dubchak I."/>
            <person name="Amaya E."/>
            <person name="Detter J.C."/>
            <person name="Fletcher R."/>
            <person name="Gerhard D.S."/>
            <person name="Goodstein D."/>
            <person name="Graves T."/>
            <person name="Grigoriev I.V."/>
            <person name="Grimwood J."/>
            <person name="Kawashima T."/>
            <person name="Lindquist E."/>
            <person name="Lucas S.M."/>
            <person name="Mead P.E."/>
            <person name="Mitros T."/>
            <person name="Ogino H."/>
            <person name="Ohta Y."/>
            <person name="Poliakov A.V."/>
            <person name="Pollet N."/>
            <person name="Robert J."/>
            <person name="Salamov A."/>
            <person name="Sater A.K."/>
            <person name="Schmutz J."/>
            <person name="Terry A."/>
            <person name="Vize P.D."/>
            <person name="Warren W.C."/>
            <person name="Wells D."/>
            <person name="Wills A."/>
            <person name="Wilson R.K."/>
            <person name="Zimmerman L.B."/>
            <person name="Zorn A.M."/>
            <person name="Grainger R."/>
            <person name="Grammer T."/>
            <person name="Khokha M.K."/>
            <person name="Richardson P.M."/>
            <person name="Rokhsar D.S."/>
        </authorList>
    </citation>
    <scope>NUCLEOTIDE SEQUENCE [LARGE SCALE GENOMIC DNA]</scope>
    <source>
        <strain evidence="7">Nigerian</strain>
    </source>
</reference>
<feature type="domain" description="AGC-kinase C-terminal" evidence="6">
    <location>
        <begin position="3"/>
        <end position="69"/>
    </location>
</feature>
<dbReference type="PaxDb" id="8364-ENSXETP00000051368"/>
<dbReference type="GO" id="GO:0004674">
    <property type="term" value="F:protein serine/threonine kinase activity"/>
    <property type="evidence" value="ECO:0007669"/>
    <property type="project" value="UniProtKB-KW"/>
</dbReference>
<dbReference type="Gene3D" id="1.10.510.10">
    <property type="entry name" value="Transferase(Phosphotransferase) domain 1"/>
    <property type="match status" value="1"/>
</dbReference>
<keyword evidence="5" id="KW-0067">ATP-binding</keyword>
<evidence type="ECO:0000256" key="2">
    <source>
        <dbReference type="ARBA" id="ARBA00022679"/>
    </source>
</evidence>
<keyword evidence="2" id="KW-0808">Transferase</keyword>
<dbReference type="Pfam" id="PF00433">
    <property type="entry name" value="Pkinase_C"/>
    <property type="match status" value="1"/>
</dbReference>
<dbReference type="Ensembl" id="ENSXETT00000115207">
    <property type="protein sequence ID" value="ENSXETP00000118966"/>
    <property type="gene ID" value="ENSXETG00000044634"/>
</dbReference>
<evidence type="ECO:0000256" key="4">
    <source>
        <dbReference type="ARBA" id="ARBA00022777"/>
    </source>
</evidence>
<keyword evidence="3" id="KW-0547">Nucleotide-binding</keyword>
<keyword evidence="4" id="KW-0418">Kinase</keyword>
<dbReference type="FunFam" id="3.30.200.20:FF:001227">
    <property type="entry name" value="Uncharacterized protein"/>
    <property type="match status" value="1"/>
</dbReference>
<evidence type="ECO:0000259" key="6">
    <source>
        <dbReference type="PROSITE" id="PS51285"/>
    </source>
</evidence>
<dbReference type="GeneTree" id="ENSGT01060000249828"/>
<accession>A0A6I8QK25</accession>
<dbReference type="Gene3D" id="3.30.200.20">
    <property type="entry name" value="Phosphorylase Kinase, domain 1"/>
    <property type="match status" value="1"/>
</dbReference>
<dbReference type="InParanoid" id="A0A5G3JW67"/>
<evidence type="ECO:0000256" key="5">
    <source>
        <dbReference type="ARBA" id="ARBA00022840"/>
    </source>
</evidence>
<keyword evidence="1" id="KW-0723">Serine/threonine-protein kinase</keyword>
<dbReference type="Ensembl" id="ENSXETT00000076850">
    <property type="protein sequence ID" value="ENSXETP00000085141"/>
    <property type="gene ID" value="ENSXETG00000044823"/>
</dbReference>
<dbReference type="SMART" id="SM00133">
    <property type="entry name" value="S_TK_X"/>
    <property type="match status" value="1"/>
</dbReference>
<proteinExistence type="predicted"/>
<reference evidence="7" key="2">
    <citation type="submission" date="2020-05" db="UniProtKB">
        <authorList>
            <consortium name="Ensembl"/>
        </authorList>
    </citation>
    <scope>IDENTIFICATION</scope>
</reference>
<dbReference type="PROSITE" id="PS51285">
    <property type="entry name" value="AGC_KINASE_CTER"/>
    <property type="match status" value="1"/>
</dbReference>